<sequence>MRLSVRHTTRYRFDQPVRGVAQSLRLWPADCASQKVLSWGVTTEGALRGAEFTDGAGDRTALASWRGPLDELTVAVSGEVETVDLFGVLRDHREKGPASLYLRSTWHTRADQALRELSLAALDGMKTATDLDRAHALARAVGEAIAYAPGETRAHTTAAEALTGGKGVCQDHAHALIAVAHVAGIPARYVTGYLHADEDSAAHEASHAWAELFVPDLGWVGFDAANACCPDERYIRLGSGYDAQDAAPIRGVVQGSTPEEHLEVEVVVTAEGGQQQQQQS</sequence>
<dbReference type="InterPro" id="IPR013589">
    <property type="entry name" value="Bac_transglu_N"/>
</dbReference>
<dbReference type="SUPFAM" id="SSF54001">
    <property type="entry name" value="Cysteine proteinases"/>
    <property type="match status" value="1"/>
</dbReference>
<dbReference type="STRING" id="282683.SAMN04488105_11637"/>
<dbReference type="SMART" id="SM00460">
    <property type="entry name" value="TGc"/>
    <property type="match status" value="1"/>
</dbReference>
<dbReference type="PANTHER" id="PTHR33490">
    <property type="entry name" value="BLR5614 PROTEIN-RELATED"/>
    <property type="match status" value="1"/>
</dbReference>
<protein>
    <submittedName>
        <fullName evidence="2">Transglutaminase-like enzyme, putative cysteine protease</fullName>
    </submittedName>
</protein>
<dbReference type="RefSeq" id="WP_089962766.1">
    <property type="nucleotide sequence ID" value="NZ_FNAV01000016.1"/>
</dbReference>
<proteinExistence type="predicted"/>
<dbReference type="AlphaFoldDB" id="A0A1G7JT35"/>
<dbReference type="Pfam" id="PF08379">
    <property type="entry name" value="Bact_transglu_N"/>
    <property type="match status" value="1"/>
</dbReference>
<dbReference type="InterPro" id="IPR002931">
    <property type="entry name" value="Transglutaminase-like"/>
</dbReference>
<keyword evidence="2" id="KW-0645">Protease</keyword>
<name>A0A1G7JT35_9RHOB</name>
<evidence type="ECO:0000313" key="2">
    <source>
        <dbReference type="EMBL" id="SDF28025.1"/>
    </source>
</evidence>
<feature type="domain" description="Transglutaminase-like" evidence="1">
    <location>
        <begin position="161"/>
        <end position="226"/>
    </location>
</feature>
<dbReference type="Proteomes" id="UP000198994">
    <property type="component" value="Unassembled WGS sequence"/>
</dbReference>
<gene>
    <name evidence="2" type="ORF">SAMN04488105_11637</name>
</gene>
<reference evidence="3" key="1">
    <citation type="submission" date="2016-10" db="EMBL/GenBank/DDBJ databases">
        <authorList>
            <person name="Varghese N."/>
            <person name="Submissions S."/>
        </authorList>
    </citation>
    <scope>NUCLEOTIDE SEQUENCE [LARGE SCALE GENOMIC DNA]</scope>
    <source>
        <strain evidence="3">DSM 10146</strain>
    </source>
</reference>
<dbReference type="Gene3D" id="3.10.620.30">
    <property type="match status" value="1"/>
</dbReference>
<evidence type="ECO:0000259" key="1">
    <source>
        <dbReference type="SMART" id="SM00460"/>
    </source>
</evidence>
<evidence type="ECO:0000313" key="3">
    <source>
        <dbReference type="Proteomes" id="UP000198994"/>
    </source>
</evidence>
<dbReference type="GO" id="GO:0006508">
    <property type="term" value="P:proteolysis"/>
    <property type="evidence" value="ECO:0007669"/>
    <property type="project" value="UniProtKB-KW"/>
</dbReference>
<dbReference type="InterPro" id="IPR038765">
    <property type="entry name" value="Papain-like_cys_pep_sf"/>
</dbReference>
<dbReference type="OrthoDB" id="9804023at2"/>
<organism evidence="2 3">
    <name type="scientific">Salipiger thiooxidans</name>
    <dbReference type="NCBI Taxonomy" id="282683"/>
    <lineage>
        <taxon>Bacteria</taxon>
        <taxon>Pseudomonadati</taxon>
        <taxon>Pseudomonadota</taxon>
        <taxon>Alphaproteobacteria</taxon>
        <taxon>Rhodobacterales</taxon>
        <taxon>Roseobacteraceae</taxon>
        <taxon>Salipiger</taxon>
    </lineage>
</organism>
<dbReference type="EMBL" id="FNAV01000016">
    <property type="protein sequence ID" value="SDF28025.1"/>
    <property type="molecule type" value="Genomic_DNA"/>
</dbReference>
<keyword evidence="2" id="KW-0378">Hydrolase</keyword>
<dbReference type="GO" id="GO:0008233">
    <property type="term" value="F:peptidase activity"/>
    <property type="evidence" value="ECO:0007669"/>
    <property type="project" value="UniProtKB-KW"/>
</dbReference>
<accession>A0A1G7JT35</accession>
<dbReference type="Pfam" id="PF01841">
    <property type="entry name" value="Transglut_core"/>
    <property type="match status" value="1"/>
</dbReference>
<dbReference type="PANTHER" id="PTHR33490:SF6">
    <property type="entry name" value="SLL1049 PROTEIN"/>
    <property type="match status" value="1"/>
</dbReference>
<keyword evidence="3" id="KW-1185">Reference proteome</keyword>